<comment type="similarity">
    <text evidence="1">Belongs to the peptidase C48 family.</text>
</comment>
<dbReference type="Gene3D" id="3.40.395.10">
    <property type="entry name" value="Adenoviral Proteinase, Chain A"/>
    <property type="match status" value="1"/>
</dbReference>
<evidence type="ECO:0000256" key="2">
    <source>
        <dbReference type="ARBA" id="ARBA00022670"/>
    </source>
</evidence>
<keyword evidence="7" id="KW-1185">Reference proteome</keyword>
<reference evidence="6" key="1">
    <citation type="journal article" date="2022" name="New Phytol.">
        <title>Evolutionary transition to the ectomycorrhizal habit in the genomes of a hyperdiverse lineage of mushroom-forming fungi.</title>
        <authorList>
            <person name="Looney B."/>
            <person name="Miyauchi S."/>
            <person name="Morin E."/>
            <person name="Drula E."/>
            <person name="Courty P.E."/>
            <person name="Kohler A."/>
            <person name="Kuo A."/>
            <person name="LaButti K."/>
            <person name="Pangilinan J."/>
            <person name="Lipzen A."/>
            <person name="Riley R."/>
            <person name="Andreopoulos W."/>
            <person name="He G."/>
            <person name="Johnson J."/>
            <person name="Nolan M."/>
            <person name="Tritt A."/>
            <person name="Barry K.W."/>
            <person name="Grigoriev I.V."/>
            <person name="Nagy L.G."/>
            <person name="Hibbett D."/>
            <person name="Henrissat B."/>
            <person name="Matheny P.B."/>
            <person name="Labbe J."/>
            <person name="Martin F.M."/>
        </authorList>
    </citation>
    <scope>NUCLEOTIDE SEQUENCE</scope>
    <source>
        <strain evidence="6">BPL690</strain>
    </source>
</reference>
<dbReference type="PANTHER" id="PTHR12606">
    <property type="entry name" value="SENTRIN/SUMO-SPECIFIC PROTEASE"/>
    <property type="match status" value="1"/>
</dbReference>
<evidence type="ECO:0000259" key="5">
    <source>
        <dbReference type="PROSITE" id="PS50600"/>
    </source>
</evidence>
<dbReference type="GO" id="GO:0060255">
    <property type="term" value="P:regulation of macromolecule metabolic process"/>
    <property type="evidence" value="ECO:0007669"/>
    <property type="project" value="UniProtKB-ARBA"/>
</dbReference>
<protein>
    <recommendedName>
        <fullName evidence="5">Ubiquitin-like protease family profile domain-containing protein</fullName>
    </recommendedName>
</protein>
<keyword evidence="2" id="KW-0645">Protease</keyword>
<dbReference type="GO" id="GO:0006508">
    <property type="term" value="P:proteolysis"/>
    <property type="evidence" value="ECO:0007669"/>
    <property type="project" value="UniProtKB-KW"/>
</dbReference>
<dbReference type="Proteomes" id="UP001203297">
    <property type="component" value="Unassembled WGS sequence"/>
</dbReference>
<comment type="caution">
    <text evidence="6">The sequence shown here is derived from an EMBL/GenBank/DDBJ whole genome shotgun (WGS) entry which is preliminary data.</text>
</comment>
<dbReference type="InterPro" id="IPR038765">
    <property type="entry name" value="Papain-like_cys_pep_sf"/>
</dbReference>
<dbReference type="GO" id="GO:0005634">
    <property type="term" value="C:nucleus"/>
    <property type="evidence" value="ECO:0007669"/>
    <property type="project" value="TreeGrafter"/>
</dbReference>
<dbReference type="FunFam" id="3.40.395.10:FF:000001">
    <property type="entry name" value="Sentrin-specific protease 1"/>
    <property type="match status" value="1"/>
</dbReference>
<evidence type="ECO:0000313" key="7">
    <source>
        <dbReference type="Proteomes" id="UP001203297"/>
    </source>
</evidence>
<keyword evidence="3" id="KW-0378">Hydrolase</keyword>
<gene>
    <name evidence="6" type="ORF">B0F90DRAFT_24670</name>
</gene>
<dbReference type="GO" id="GO:0080090">
    <property type="term" value="P:regulation of primary metabolic process"/>
    <property type="evidence" value="ECO:0007669"/>
    <property type="project" value="UniProtKB-ARBA"/>
</dbReference>
<name>A0AAD4MEX7_9AGAM</name>
<proteinExistence type="inferred from homology"/>
<dbReference type="PANTHER" id="PTHR12606:SF141">
    <property type="entry name" value="GH15225P-RELATED"/>
    <property type="match status" value="1"/>
</dbReference>
<dbReference type="GO" id="GO:0016926">
    <property type="term" value="P:protein desumoylation"/>
    <property type="evidence" value="ECO:0007669"/>
    <property type="project" value="TreeGrafter"/>
</dbReference>
<dbReference type="EMBL" id="WTXG01000001">
    <property type="protein sequence ID" value="KAI0307564.1"/>
    <property type="molecule type" value="Genomic_DNA"/>
</dbReference>
<keyword evidence="4" id="KW-0788">Thiol protease</keyword>
<dbReference type="GO" id="GO:0016929">
    <property type="term" value="F:deSUMOylase activity"/>
    <property type="evidence" value="ECO:0007669"/>
    <property type="project" value="TreeGrafter"/>
</dbReference>
<evidence type="ECO:0000256" key="4">
    <source>
        <dbReference type="ARBA" id="ARBA00022807"/>
    </source>
</evidence>
<dbReference type="AlphaFoldDB" id="A0AAD4MEX7"/>
<dbReference type="Pfam" id="PF02902">
    <property type="entry name" value="Peptidase_C48"/>
    <property type="match status" value="1"/>
</dbReference>
<feature type="domain" description="Ubiquitin-like protease family profile" evidence="5">
    <location>
        <begin position="114"/>
        <end position="294"/>
    </location>
</feature>
<evidence type="ECO:0000256" key="1">
    <source>
        <dbReference type="ARBA" id="ARBA00005234"/>
    </source>
</evidence>
<dbReference type="InterPro" id="IPR003653">
    <property type="entry name" value="Peptidase_C48_C"/>
</dbReference>
<dbReference type="PROSITE" id="PS50600">
    <property type="entry name" value="ULP_PROTEASE"/>
    <property type="match status" value="1"/>
</dbReference>
<accession>A0AAD4MEX7</accession>
<sequence length="329" mass="38561">MLDDRGILSSRSLTDLRGRYHNDDHRRYSYGDNITPDFLERAIQKAKETLNGPKPPPPFIPSFEQLRIARRDRDAEINSRLRGQPLPDFLSPEDDAEVSRHLKKRGVIAKVARLQVTDADLSRLIPGTWLNDEIINFYGQLILERSEAHPKSKAVINGARSEKSTILNVHYFNSFFFEKLAREGYEKARLAKWTKKFDLFSKDVALLPINHGNSHWTAATINFRRRRIESFDSMGVWRQDVFDLLREYVELEHLNKKDRPFDWTDWVDYCPRDTPRQENGYDCGVFTCQFLEALSRGMDSPFNFTQRNMTFLRRRMILEIMRTELLGGT</sequence>
<evidence type="ECO:0000313" key="6">
    <source>
        <dbReference type="EMBL" id="KAI0307564.1"/>
    </source>
</evidence>
<organism evidence="6 7">
    <name type="scientific">Multifurca ochricompacta</name>
    <dbReference type="NCBI Taxonomy" id="376703"/>
    <lineage>
        <taxon>Eukaryota</taxon>
        <taxon>Fungi</taxon>
        <taxon>Dikarya</taxon>
        <taxon>Basidiomycota</taxon>
        <taxon>Agaricomycotina</taxon>
        <taxon>Agaricomycetes</taxon>
        <taxon>Russulales</taxon>
        <taxon>Russulaceae</taxon>
        <taxon>Multifurca</taxon>
    </lineage>
</organism>
<evidence type="ECO:0000256" key="3">
    <source>
        <dbReference type="ARBA" id="ARBA00022801"/>
    </source>
</evidence>
<dbReference type="SUPFAM" id="SSF54001">
    <property type="entry name" value="Cysteine proteinases"/>
    <property type="match status" value="1"/>
</dbReference>